<feature type="region of interest" description="Disordered" evidence="12">
    <location>
        <begin position="1"/>
        <end position="32"/>
    </location>
</feature>
<dbReference type="InterPro" id="IPR048254">
    <property type="entry name" value="CDP_ALCOHOL_P_TRANSF_CS"/>
</dbReference>
<dbReference type="Gene3D" id="1.20.120.1760">
    <property type="match status" value="1"/>
</dbReference>
<protein>
    <submittedName>
        <fullName evidence="14">CDP-diacylglycerol--glycerol-3-phosphate 3-phosphatidyltransferase</fullName>
    </submittedName>
</protein>
<evidence type="ECO:0000256" key="8">
    <source>
        <dbReference type="ARBA" id="ARBA00023136"/>
    </source>
</evidence>
<dbReference type="PANTHER" id="PTHR14269">
    <property type="entry name" value="CDP-DIACYLGLYCEROL--GLYCEROL-3-PHOSPHATE 3-PHOSPHATIDYLTRANSFERASE-RELATED"/>
    <property type="match status" value="1"/>
</dbReference>
<evidence type="ECO:0000256" key="7">
    <source>
        <dbReference type="ARBA" id="ARBA00023098"/>
    </source>
</evidence>
<dbReference type="Proteomes" id="UP000009877">
    <property type="component" value="Unassembled WGS sequence"/>
</dbReference>
<feature type="transmembrane region" description="Helical" evidence="13">
    <location>
        <begin position="126"/>
        <end position="148"/>
    </location>
</feature>
<organism evidence="14 15">
    <name type="scientific">Kocuria palustris PEL</name>
    <dbReference type="NCBI Taxonomy" id="1236550"/>
    <lineage>
        <taxon>Bacteria</taxon>
        <taxon>Bacillati</taxon>
        <taxon>Actinomycetota</taxon>
        <taxon>Actinomycetes</taxon>
        <taxon>Micrococcales</taxon>
        <taxon>Micrococcaceae</taxon>
        <taxon>Kocuria</taxon>
    </lineage>
</organism>
<dbReference type="PIRSF" id="PIRSF000847">
    <property type="entry name" value="Phos_ph_gly_syn"/>
    <property type="match status" value="1"/>
</dbReference>
<feature type="transmembrane region" description="Helical" evidence="13">
    <location>
        <begin position="69"/>
        <end position="92"/>
    </location>
</feature>
<dbReference type="PANTHER" id="PTHR14269:SF62">
    <property type="entry name" value="CDP-DIACYLGLYCEROL--GLYCEROL-3-PHOSPHATE 3-PHOSPHATIDYLTRANSFERASE 1, CHLOROPLASTIC"/>
    <property type="match status" value="1"/>
</dbReference>
<dbReference type="GeneID" id="93315788"/>
<dbReference type="GO" id="GO:0008444">
    <property type="term" value="F:CDP-diacylglycerol-glycerol-3-phosphate 3-phosphatidyltransferase activity"/>
    <property type="evidence" value="ECO:0007669"/>
    <property type="project" value="InterPro"/>
</dbReference>
<evidence type="ECO:0000256" key="12">
    <source>
        <dbReference type="SAM" id="MobiDB-lite"/>
    </source>
</evidence>
<reference evidence="14 15" key="1">
    <citation type="journal article" date="2014" name="Genome Announc.">
        <title>Draft Genome Sequence of Kocuria palustris PEL.</title>
        <authorList>
            <person name="Sharma G."/>
            <person name="Khatri I."/>
            <person name="Subramanian S."/>
        </authorList>
    </citation>
    <scope>NUCLEOTIDE SEQUENCE [LARGE SCALE GENOMIC DNA]</scope>
    <source>
        <strain evidence="14 15">PEL</strain>
    </source>
</reference>
<keyword evidence="15" id="KW-1185">Reference proteome</keyword>
<keyword evidence="4 11" id="KW-0808">Transferase</keyword>
<feature type="transmembrane region" description="Helical" evidence="13">
    <location>
        <begin position="160"/>
        <end position="178"/>
    </location>
</feature>
<evidence type="ECO:0000256" key="10">
    <source>
        <dbReference type="ARBA" id="ARBA00023264"/>
    </source>
</evidence>
<dbReference type="GO" id="GO:0046474">
    <property type="term" value="P:glycerophospholipid biosynthetic process"/>
    <property type="evidence" value="ECO:0007669"/>
    <property type="project" value="TreeGrafter"/>
</dbReference>
<comment type="similarity">
    <text evidence="2 11">Belongs to the CDP-alcohol phosphatidyltransferase class-I family.</text>
</comment>
<evidence type="ECO:0000313" key="15">
    <source>
        <dbReference type="Proteomes" id="UP000009877"/>
    </source>
</evidence>
<name>M2YFG1_9MICC</name>
<comment type="subcellular location">
    <subcellularLocation>
        <location evidence="1">Membrane</location>
        <topology evidence="1">Multi-pass membrane protein</topology>
    </subcellularLocation>
</comment>
<dbReference type="InterPro" id="IPR004570">
    <property type="entry name" value="Phosphatidylglycerol_P_synth"/>
</dbReference>
<evidence type="ECO:0000313" key="14">
    <source>
        <dbReference type="EMBL" id="EME37319.1"/>
    </source>
</evidence>
<evidence type="ECO:0000256" key="5">
    <source>
        <dbReference type="ARBA" id="ARBA00022692"/>
    </source>
</evidence>
<keyword evidence="6 13" id="KW-1133">Transmembrane helix</keyword>
<evidence type="ECO:0000256" key="1">
    <source>
        <dbReference type="ARBA" id="ARBA00004141"/>
    </source>
</evidence>
<dbReference type="RefSeq" id="WP_006213822.1">
    <property type="nucleotide sequence ID" value="NZ_ANHZ02000004.1"/>
</dbReference>
<feature type="transmembrane region" description="Helical" evidence="13">
    <location>
        <begin position="184"/>
        <end position="206"/>
    </location>
</feature>
<dbReference type="UniPathway" id="UPA00085"/>
<accession>M2YFG1</accession>
<comment type="caution">
    <text evidence="14">The sequence shown here is derived from an EMBL/GenBank/DDBJ whole genome shotgun (WGS) entry which is preliminary data.</text>
</comment>
<proteinExistence type="inferred from homology"/>
<dbReference type="STRING" id="71999.KPaMU14_10645"/>
<dbReference type="AlphaFoldDB" id="M2YFG1"/>
<gene>
    <name evidence="14" type="ORF">C884_01827</name>
</gene>
<evidence type="ECO:0000256" key="6">
    <source>
        <dbReference type="ARBA" id="ARBA00022989"/>
    </source>
</evidence>
<evidence type="ECO:0000256" key="13">
    <source>
        <dbReference type="SAM" id="Phobius"/>
    </source>
</evidence>
<keyword evidence="7" id="KW-0443">Lipid metabolism</keyword>
<dbReference type="InterPro" id="IPR000462">
    <property type="entry name" value="CDP-OH_P_trans"/>
</dbReference>
<dbReference type="InterPro" id="IPR050324">
    <property type="entry name" value="CDP-alcohol_PTase-I"/>
</dbReference>
<dbReference type="EMBL" id="ANHZ02000004">
    <property type="protein sequence ID" value="EME37319.1"/>
    <property type="molecule type" value="Genomic_DNA"/>
</dbReference>
<keyword evidence="9" id="KW-0594">Phospholipid biosynthesis</keyword>
<dbReference type="Pfam" id="PF01066">
    <property type="entry name" value="CDP-OH_P_transf"/>
    <property type="match status" value="1"/>
</dbReference>
<feature type="transmembrane region" description="Helical" evidence="13">
    <location>
        <begin position="45"/>
        <end position="62"/>
    </location>
</feature>
<evidence type="ECO:0000256" key="2">
    <source>
        <dbReference type="ARBA" id="ARBA00010441"/>
    </source>
</evidence>
<keyword evidence="3" id="KW-0444">Lipid biosynthesis</keyword>
<evidence type="ECO:0000256" key="11">
    <source>
        <dbReference type="RuleBase" id="RU003750"/>
    </source>
</evidence>
<keyword evidence="8 13" id="KW-0472">Membrane</keyword>
<dbReference type="PROSITE" id="PS00379">
    <property type="entry name" value="CDP_ALCOHOL_P_TRANSF"/>
    <property type="match status" value="1"/>
</dbReference>
<sequence length="216" mass="22965">MNKALTALRDGLLPPSLRGDEPAGQGRAAQSSSHADSGVVTVPNAFTALRFLLIIPAVIAILQIQERPWMPLVLVAIFSLTDWVDGFLARLLDQFSEFGAKLDPIADRIGLGLVIIALTVEGMLPLWAILVIAAVDVALLVMLVRLRLREGMAVTWAGKLRTALTMLGVVGVLAGPAFDWSWLTALGSVCVQVGAVLHVLNGIGYARTALRISRGA</sequence>
<dbReference type="GO" id="GO:0016020">
    <property type="term" value="C:membrane"/>
    <property type="evidence" value="ECO:0007669"/>
    <property type="project" value="UniProtKB-SubCell"/>
</dbReference>
<keyword evidence="10" id="KW-1208">Phospholipid metabolism</keyword>
<evidence type="ECO:0000256" key="4">
    <source>
        <dbReference type="ARBA" id="ARBA00022679"/>
    </source>
</evidence>
<keyword evidence="5 13" id="KW-0812">Transmembrane</keyword>
<evidence type="ECO:0000256" key="9">
    <source>
        <dbReference type="ARBA" id="ARBA00023209"/>
    </source>
</evidence>
<evidence type="ECO:0000256" key="3">
    <source>
        <dbReference type="ARBA" id="ARBA00022516"/>
    </source>
</evidence>
<dbReference type="InterPro" id="IPR043130">
    <property type="entry name" value="CDP-OH_PTrfase_TM_dom"/>
</dbReference>